<dbReference type="AlphaFoldDB" id="A0A7D9GZ39"/>
<evidence type="ECO:0000313" key="2">
    <source>
        <dbReference type="Proteomes" id="UP000478008"/>
    </source>
</evidence>
<protein>
    <submittedName>
        <fullName evidence="1">DEBR0S2_13872g1_1</fullName>
    </submittedName>
</protein>
<proteinExistence type="predicted"/>
<reference evidence="1 2" key="1">
    <citation type="submission" date="2019-07" db="EMBL/GenBank/DDBJ databases">
        <authorList>
            <person name="Friedrich A."/>
            <person name="Schacherer J."/>
        </authorList>
    </citation>
    <scope>NUCLEOTIDE SEQUENCE [LARGE SCALE GENOMIC DNA]</scope>
</reference>
<keyword evidence="2" id="KW-1185">Reference proteome</keyword>
<dbReference type="Pfam" id="PF12824">
    <property type="entry name" value="MRP-L20"/>
    <property type="match status" value="1"/>
</dbReference>
<organism evidence="1 2">
    <name type="scientific">Dekkera bruxellensis</name>
    <name type="common">Brettanomyces custersii</name>
    <dbReference type="NCBI Taxonomy" id="5007"/>
    <lineage>
        <taxon>Eukaryota</taxon>
        <taxon>Fungi</taxon>
        <taxon>Dikarya</taxon>
        <taxon>Ascomycota</taxon>
        <taxon>Saccharomycotina</taxon>
        <taxon>Pichiomycetes</taxon>
        <taxon>Pichiales</taxon>
        <taxon>Pichiaceae</taxon>
        <taxon>Brettanomyces</taxon>
    </lineage>
</organism>
<dbReference type="InterPro" id="IPR024388">
    <property type="entry name" value="Ribosomal_mL58"/>
</dbReference>
<dbReference type="GO" id="GO:0003735">
    <property type="term" value="F:structural constituent of ribosome"/>
    <property type="evidence" value="ECO:0007669"/>
    <property type="project" value="TreeGrafter"/>
</dbReference>
<evidence type="ECO:0000313" key="1">
    <source>
        <dbReference type="EMBL" id="VUG17686.1"/>
    </source>
</evidence>
<name>A0A7D9GZ39_DEKBR</name>
<dbReference type="Proteomes" id="UP000478008">
    <property type="component" value="Unassembled WGS sequence"/>
</dbReference>
<dbReference type="PANTHER" id="PTHR28266">
    <property type="entry name" value="54S RIBOSOMAL PROTEIN L20, MITOCHONDRIAL"/>
    <property type="match status" value="1"/>
</dbReference>
<sequence length="197" mass="22850">MFISRTYRIGHVGKCVQRCLMSGKAGSSKLPPKLPNVPNKYNSKSSAFNLKPNMPDGLYYQPAPSPMNPEITPKAFLPPEDPRKNSSLYYPEEQTLIKDNIKYMPPIFEKKQAKKYELTEADVLELQKMRDNGATRKQMKEKFHVSDFFINIATERNPKTAKKEAKTLKKVVKRWSKDTKEARILKEKQKLMWQRGL</sequence>
<dbReference type="EMBL" id="CABFWN010000002">
    <property type="protein sequence ID" value="VUG17686.1"/>
    <property type="molecule type" value="Genomic_DNA"/>
</dbReference>
<dbReference type="PANTHER" id="PTHR28266:SF1">
    <property type="entry name" value="LARGE RIBOSOMAL SUBUNIT PROTEIN ML58"/>
    <property type="match status" value="1"/>
</dbReference>
<gene>
    <name evidence="1" type="ORF">DEBR0S2_13872G</name>
</gene>
<dbReference type="GO" id="GO:0005762">
    <property type="term" value="C:mitochondrial large ribosomal subunit"/>
    <property type="evidence" value="ECO:0007669"/>
    <property type="project" value="TreeGrafter"/>
</dbReference>
<accession>A0A7D9GZ39</accession>